<dbReference type="Gene3D" id="6.20.230.10">
    <property type="match status" value="1"/>
</dbReference>
<dbReference type="RefSeq" id="YP_010112399.1">
    <property type="nucleotide sequence ID" value="NC_055891.1"/>
</dbReference>
<dbReference type="GeneID" id="65130871"/>
<dbReference type="KEGG" id="vg:65130871"/>
<reference evidence="1 2" key="1">
    <citation type="submission" date="2020-07" db="EMBL/GenBank/DDBJ databases">
        <title>Taxonomic proposal: Crassvirales, a new order of highly abundant and diverse bacterial viruses.</title>
        <authorList>
            <person name="Shkoporov A.N."/>
            <person name="Stockdale S.R."/>
            <person name="Guerin E."/>
            <person name="Ross R.P."/>
            <person name="Hill C."/>
        </authorList>
    </citation>
    <scope>NUCLEOTIDE SEQUENCE [LARGE SCALE GENOMIC DNA]</scope>
</reference>
<accession>A0A7M1RR77</accession>
<evidence type="ECO:0000313" key="1">
    <source>
        <dbReference type="EMBL" id="QOR56947.1"/>
    </source>
</evidence>
<proteinExistence type="predicted"/>
<evidence type="ECO:0000313" key="2">
    <source>
        <dbReference type="Proteomes" id="UP000593985"/>
    </source>
</evidence>
<organism evidence="1 2">
    <name type="scientific">uncultured phage cr60_1</name>
    <dbReference type="NCBI Taxonomy" id="2772082"/>
    <lineage>
        <taxon>Viruses</taxon>
        <taxon>Duplodnaviria</taxon>
        <taxon>Heunggongvirae</taxon>
        <taxon>Uroviricota</taxon>
        <taxon>Caudoviricetes</taxon>
        <taxon>Crassvirales</taxon>
        <taxon>Suoliviridae</taxon>
        <taxon>Loutivirinae</taxon>
        <taxon>Buchavirus</taxon>
        <taxon>Buchavirus hominis</taxon>
    </lineage>
</organism>
<name>A0A7M1RR77_9CAUD</name>
<protein>
    <submittedName>
        <fullName evidence="1">Uncharacterized protein</fullName>
    </submittedName>
</protein>
<dbReference type="EMBL" id="MT774398">
    <property type="protein sequence ID" value="QOR56947.1"/>
    <property type="molecule type" value="Genomic_DNA"/>
</dbReference>
<dbReference type="Proteomes" id="UP000593985">
    <property type="component" value="Segment"/>
</dbReference>
<sequence>MKNAIDKQLRYSVKINYRDVLASICVNELTSLLSKVDFVQDRLMLKAMICHCERQIGTDIPLGFTTICNLFTPYTEPECLHGRVIYNLFQLGGGIEEAPIDGKLYARQNAKWSEVTGGGGGEIETNTPLVKPIMTVLWTNKRTGNTSNSLNINTEIGDTYKWSGNYMWQSKKNYKDPETMESNVFSELTEDGIQSPTVEMETLSNANYYVTLKAPKTGYEVVDGQLVPATGDDEETVNSKITFLYPAYYGVEGNMNKQLVSSNNITISNITTSGSEYFVYKYPSNFPKLTTITLNDAYNVTQAFNYSEESFTTDTGLKLTMRVYTSANPGAFTNAKLNFK</sequence>
<keyword evidence="2" id="KW-1185">Reference proteome</keyword>